<name>A0AAN7UV52_9PEZI</name>
<keyword evidence="3" id="KW-1185">Reference proteome</keyword>
<accession>A0AAN7UV52</accession>
<protein>
    <submittedName>
        <fullName evidence="2">Uncharacterized protein</fullName>
    </submittedName>
</protein>
<feature type="region of interest" description="Disordered" evidence="1">
    <location>
        <begin position="37"/>
        <end position="59"/>
    </location>
</feature>
<evidence type="ECO:0000256" key="1">
    <source>
        <dbReference type="SAM" id="MobiDB-lite"/>
    </source>
</evidence>
<comment type="caution">
    <text evidence="2">The sequence shown here is derived from an EMBL/GenBank/DDBJ whole genome shotgun (WGS) entry which is preliminary data.</text>
</comment>
<reference evidence="2 3" key="1">
    <citation type="submission" date="2023-10" db="EMBL/GenBank/DDBJ databases">
        <title>Draft genome sequence of Xylaria bambusicola isolate GMP-LS, the root and basal stem rot pathogen of sugarcane in Indonesia.</title>
        <authorList>
            <person name="Selvaraj P."/>
            <person name="Muralishankar V."/>
            <person name="Muruganantham S."/>
            <person name="Sp S."/>
            <person name="Haryani S."/>
            <person name="Lau K.J.X."/>
            <person name="Naqvi N.I."/>
        </authorList>
    </citation>
    <scope>NUCLEOTIDE SEQUENCE [LARGE SCALE GENOMIC DNA]</scope>
    <source>
        <strain evidence="2">GMP-LS</strain>
    </source>
</reference>
<dbReference type="AlphaFoldDB" id="A0AAN7UV52"/>
<feature type="compositionally biased region" description="Polar residues" evidence="1">
    <location>
        <begin position="47"/>
        <end position="59"/>
    </location>
</feature>
<proteinExistence type="predicted"/>
<gene>
    <name evidence="2" type="ORF">RRF57_008335</name>
</gene>
<dbReference type="Proteomes" id="UP001305414">
    <property type="component" value="Unassembled WGS sequence"/>
</dbReference>
<dbReference type="EMBL" id="JAWHQM010000026">
    <property type="protein sequence ID" value="KAK5632621.1"/>
    <property type="molecule type" value="Genomic_DNA"/>
</dbReference>
<evidence type="ECO:0000313" key="2">
    <source>
        <dbReference type="EMBL" id="KAK5632621.1"/>
    </source>
</evidence>
<organism evidence="2 3">
    <name type="scientific">Xylaria bambusicola</name>
    <dbReference type="NCBI Taxonomy" id="326684"/>
    <lineage>
        <taxon>Eukaryota</taxon>
        <taxon>Fungi</taxon>
        <taxon>Dikarya</taxon>
        <taxon>Ascomycota</taxon>
        <taxon>Pezizomycotina</taxon>
        <taxon>Sordariomycetes</taxon>
        <taxon>Xylariomycetidae</taxon>
        <taxon>Xylariales</taxon>
        <taxon>Xylariaceae</taxon>
        <taxon>Xylaria</taxon>
    </lineage>
</organism>
<sequence>MSWIGRRKILRRSEQDGPLNIIGNKLRVDSQYQMALTPRPLIKDQTEITPSRASSQTPM</sequence>
<evidence type="ECO:0000313" key="3">
    <source>
        <dbReference type="Proteomes" id="UP001305414"/>
    </source>
</evidence>